<gene>
    <name evidence="2" type="ORF">CEXT_646781</name>
</gene>
<organism evidence="2 3">
    <name type="scientific">Caerostris extrusa</name>
    <name type="common">Bark spider</name>
    <name type="synonym">Caerostris bankana</name>
    <dbReference type="NCBI Taxonomy" id="172846"/>
    <lineage>
        <taxon>Eukaryota</taxon>
        <taxon>Metazoa</taxon>
        <taxon>Ecdysozoa</taxon>
        <taxon>Arthropoda</taxon>
        <taxon>Chelicerata</taxon>
        <taxon>Arachnida</taxon>
        <taxon>Araneae</taxon>
        <taxon>Araneomorphae</taxon>
        <taxon>Entelegynae</taxon>
        <taxon>Araneoidea</taxon>
        <taxon>Araneidae</taxon>
        <taxon>Caerostris</taxon>
    </lineage>
</organism>
<evidence type="ECO:0000313" key="2">
    <source>
        <dbReference type="EMBL" id="GIY57352.1"/>
    </source>
</evidence>
<accession>A0AAV4UHH2</accession>
<keyword evidence="3" id="KW-1185">Reference proteome</keyword>
<name>A0AAV4UHH2_CAEEX</name>
<evidence type="ECO:0000256" key="1">
    <source>
        <dbReference type="SAM" id="MobiDB-lite"/>
    </source>
</evidence>
<reference evidence="2 3" key="1">
    <citation type="submission" date="2021-06" db="EMBL/GenBank/DDBJ databases">
        <title>Caerostris extrusa draft genome.</title>
        <authorList>
            <person name="Kono N."/>
            <person name="Arakawa K."/>
        </authorList>
    </citation>
    <scope>NUCLEOTIDE SEQUENCE [LARGE SCALE GENOMIC DNA]</scope>
</reference>
<proteinExistence type="predicted"/>
<comment type="caution">
    <text evidence="2">The sequence shown here is derived from an EMBL/GenBank/DDBJ whole genome shotgun (WGS) entry which is preliminary data.</text>
</comment>
<dbReference type="EMBL" id="BPLR01012892">
    <property type="protein sequence ID" value="GIY57352.1"/>
    <property type="molecule type" value="Genomic_DNA"/>
</dbReference>
<dbReference type="Proteomes" id="UP001054945">
    <property type="component" value="Unassembled WGS sequence"/>
</dbReference>
<feature type="region of interest" description="Disordered" evidence="1">
    <location>
        <begin position="51"/>
        <end position="71"/>
    </location>
</feature>
<evidence type="ECO:0000313" key="3">
    <source>
        <dbReference type="Proteomes" id="UP001054945"/>
    </source>
</evidence>
<protein>
    <submittedName>
        <fullName evidence="2">Uncharacterized protein</fullName>
    </submittedName>
</protein>
<dbReference type="AlphaFoldDB" id="A0AAV4UHH2"/>
<sequence>MRNLIPLFPQEDPADEEDRQVVLRGDLHDQEVGRQVSSRWWGVRQLSRRPPQVAQVHNSNTKGGYISHSLSHPEKKRILTCSV</sequence>